<dbReference type="Gramene" id="PRQ44796">
    <property type="protein sequence ID" value="PRQ44796"/>
    <property type="gene ID" value="RchiOBHm_Chr3g0483191"/>
</dbReference>
<keyword evidence="2" id="KW-0472">Membrane</keyword>
<comment type="caution">
    <text evidence="3">The sequence shown here is derived from an EMBL/GenBank/DDBJ whole genome shotgun (WGS) entry which is preliminary data.</text>
</comment>
<reference evidence="3 4" key="1">
    <citation type="journal article" date="2018" name="Nat. Genet.">
        <title>The Rosa genome provides new insights in the design of modern roses.</title>
        <authorList>
            <person name="Bendahmane M."/>
        </authorList>
    </citation>
    <scope>NUCLEOTIDE SEQUENCE [LARGE SCALE GENOMIC DNA]</scope>
    <source>
        <strain evidence="4">cv. Old Blush</strain>
    </source>
</reference>
<keyword evidence="2" id="KW-1133">Transmembrane helix</keyword>
<protein>
    <submittedName>
        <fullName evidence="3">Uncharacterized protein</fullName>
    </submittedName>
</protein>
<dbReference type="EMBL" id="PDCK01000041">
    <property type="protein sequence ID" value="PRQ44796.1"/>
    <property type="molecule type" value="Genomic_DNA"/>
</dbReference>
<keyword evidence="4" id="KW-1185">Reference proteome</keyword>
<feature type="transmembrane region" description="Helical" evidence="2">
    <location>
        <begin position="129"/>
        <end position="151"/>
    </location>
</feature>
<dbReference type="Proteomes" id="UP000238479">
    <property type="component" value="Chromosome 3"/>
</dbReference>
<organism evidence="3 4">
    <name type="scientific">Rosa chinensis</name>
    <name type="common">China rose</name>
    <dbReference type="NCBI Taxonomy" id="74649"/>
    <lineage>
        <taxon>Eukaryota</taxon>
        <taxon>Viridiplantae</taxon>
        <taxon>Streptophyta</taxon>
        <taxon>Embryophyta</taxon>
        <taxon>Tracheophyta</taxon>
        <taxon>Spermatophyta</taxon>
        <taxon>Magnoliopsida</taxon>
        <taxon>eudicotyledons</taxon>
        <taxon>Gunneridae</taxon>
        <taxon>Pentapetalae</taxon>
        <taxon>rosids</taxon>
        <taxon>fabids</taxon>
        <taxon>Rosales</taxon>
        <taxon>Rosaceae</taxon>
        <taxon>Rosoideae</taxon>
        <taxon>Rosoideae incertae sedis</taxon>
        <taxon>Rosa</taxon>
    </lineage>
</organism>
<keyword evidence="2" id="KW-0812">Transmembrane</keyword>
<feature type="compositionally biased region" description="Polar residues" evidence="1">
    <location>
        <begin position="39"/>
        <end position="48"/>
    </location>
</feature>
<feature type="transmembrane region" description="Helical" evidence="2">
    <location>
        <begin position="98"/>
        <end position="117"/>
    </location>
</feature>
<sequence length="161" mass="18396">MGTRFQLLLFDLCMVRFYSKPEEDGTRSSGSLIQVARSEGSNPNSSDVVRSRDPRQEASFPANAGWDQRRALFLGWVCIDKRLNGVSDHSAKEFAFRWTSGLILMISSCRISCWVAPLKNKLVYFQCRIQFFCFVIVRICFAICVCITAWITGSKFMIRVI</sequence>
<evidence type="ECO:0000256" key="1">
    <source>
        <dbReference type="SAM" id="MobiDB-lite"/>
    </source>
</evidence>
<accession>A0A2P6REE5</accession>
<dbReference type="AlphaFoldDB" id="A0A2P6REE5"/>
<proteinExistence type="predicted"/>
<evidence type="ECO:0000256" key="2">
    <source>
        <dbReference type="SAM" id="Phobius"/>
    </source>
</evidence>
<evidence type="ECO:0000313" key="4">
    <source>
        <dbReference type="Proteomes" id="UP000238479"/>
    </source>
</evidence>
<feature type="region of interest" description="Disordered" evidence="1">
    <location>
        <begin position="36"/>
        <end position="60"/>
    </location>
</feature>
<gene>
    <name evidence="3" type="ORF">RchiOBHm_Chr3g0483191</name>
</gene>
<evidence type="ECO:0000313" key="3">
    <source>
        <dbReference type="EMBL" id="PRQ44796.1"/>
    </source>
</evidence>
<name>A0A2P6REE5_ROSCH</name>